<evidence type="ECO:0000313" key="2">
    <source>
        <dbReference type="Proteomes" id="UP001372338"/>
    </source>
</evidence>
<reference evidence="1 2" key="1">
    <citation type="submission" date="2024-01" db="EMBL/GenBank/DDBJ databases">
        <title>The genomes of 5 underutilized Papilionoideae crops provide insights into root nodulation and disease resistanc.</title>
        <authorList>
            <person name="Yuan L."/>
        </authorList>
    </citation>
    <scope>NUCLEOTIDE SEQUENCE [LARGE SCALE GENOMIC DNA]</scope>
    <source>
        <strain evidence="1">ZHUSHIDOU_FW_LH</strain>
        <tissue evidence="1">Leaf</tissue>
    </source>
</reference>
<name>A0AAN9FIT0_CROPI</name>
<accession>A0AAN9FIT0</accession>
<dbReference type="AlphaFoldDB" id="A0AAN9FIT0"/>
<keyword evidence="2" id="KW-1185">Reference proteome</keyword>
<protein>
    <submittedName>
        <fullName evidence="1">Uncharacterized protein</fullName>
    </submittedName>
</protein>
<dbReference type="Proteomes" id="UP001372338">
    <property type="component" value="Unassembled WGS sequence"/>
</dbReference>
<organism evidence="1 2">
    <name type="scientific">Crotalaria pallida</name>
    <name type="common">Smooth rattlebox</name>
    <name type="synonym">Crotalaria striata</name>
    <dbReference type="NCBI Taxonomy" id="3830"/>
    <lineage>
        <taxon>Eukaryota</taxon>
        <taxon>Viridiplantae</taxon>
        <taxon>Streptophyta</taxon>
        <taxon>Embryophyta</taxon>
        <taxon>Tracheophyta</taxon>
        <taxon>Spermatophyta</taxon>
        <taxon>Magnoliopsida</taxon>
        <taxon>eudicotyledons</taxon>
        <taxon>Gunneridae</taxon>
        <taxon>Pentapetalae</taxon>
        <taxon>rosids</taxon>
        <taxon>fabids</taxon>
        <taxon>Fabales</taxon>
        <taxon>Fabaceae</taxon>
        <taxon>Papilionoideae</taxon>
        <taxon>50 kb inversion clade</taxon>
        <taxon>genistoids sensu lato</taxon>
        <taxon>core genistoids</taxon>
        <taxon>Crotalarieae</taxon>
        <taxon>Crotalaria</taxon>
    </lineage>
</organism>
<proteinExistence type="predicted"/>
<evidence type="ECO:0000313" key="1">
    <source>
        <dbReference type="EMBL" id="KAK7273733.1"/>
    </source>
</evidence>
<gene>
    <name evidence="1" type="ORF">RIF29_14796</name>
</gene>
<dbReference type="EMBL" id="JAYWIO010000003">
    <property type="protein sequence ID" value="KAK7273733.1"/>
    <property type="molecule type" value="Genomic_DNA"/>
</dbReference>
<sequence length="394" mass="45140">MIRRIRKMLLNLKFPVLLTDEVMVDAQGLWNTNCTAELRINGKSNVYEEFLAFERDNYMIETLVEADRAYSGNALYAFSIMWFFVAQGNVSKPVVDTDVQTYLEYNACRAEKLMYVCPVKEMVRSDKNCAKTSSFYNFDSIGVVQSENLVVGGSRSPVIFQRGVKRRHESGFLDAPGNYAEFLDVDECHNSVDDFMHQEGGNASVIDCYPIWPTNSQRKKCRESVDVDGSGHVGENRQIQTFVSPSICLPRFRRKVERVSRDLSMDFRRVAEDRKVRSNCVEDVSWINGSDSNLVDVDVIFSDCVLKVIEVSKMTNENKSAHVSLTNDYAIEVEVVDAADVMECRPAARRKRKRKKIVNNILRVPTHEAVSIYDNMFDESEYSYEDVNDPEYAW</sequence>
<comment type="caution">
    <text evidence="1">The sequence shown here is derived from an EMBL/GenBank/DDBJ whole genome shotgun (WGS) entry which is preliminary data.</text>
</comment>